<dbReference type="AlphaFoldDB" id="A0A8K0NJE2"/>
<feature type="domain" description="TauD/TfdA-like" evidence="8">
    <location>
        <begin position="98"/>
        <end position="343"/>
    </location>
</feature>
<dbReference type="FunFam" id="3.60.130.10:FF:000003">
    <property type="entry name" value="Alpha-ketoglutarate-dependent taurine dioxygenase"/>
    <property type="match status" value="1"/>
</dbReference>
<dbReference type="GO" id="GO:0005737">
    <property type="term" value="C:cytoplasm"/>
    <property type="evidence" value="ECO:0007669"/>
    <property type="project" value="TreeGrafter"/>
</dbReference>
<keyword evidence="4" id="KW-0223">Dioxygenase</keyword>
<evidence type="ECO:0000313" key="10">
    <source>
        <dbReference type="Proteomes" id="UP000811619"/>
    </source>
</evidence>
<gene>
    <name evidence="9" type="ORF">E4U42_003633</name>
</gene>
<comment type="cofactor">
    <cofactor evidence="1">
        <name>Fe(2+)</name>
        <dbReference type="ChEBI" id="CHEBI:29033"/>
    </cofactor>
</comment>
<name>A0A8K0NJE2_9HYPO</name>
<evidence type="ECO:0000256" key="6">
    <source>
        <dbReference type="ARBA" id="ARBA00023004"/>
    </source>
</evidence>
<keyword evidence="3" id="KW-0479">Metal-binding</keyword>
<evidence type="ECO:0000256" key="5">
    <source>
        <dbReference type="ARBA" id="ARBA00023002"/>
    </source>
</evidence>
<evidence type="ECO:0000256" key="3">
    <source>
        <dbReference type="ARBA" id="ARBA00022723"/>
    </source>
</evidence>
<feature type="region of interest" description="Disordered" evidence="7">
    <location>
        <begin position="1"/>
        <end position="49"/>
    </location>
</feature>
<dbReference type="EMBL" id="SRPY01000030">
    <property type="protein sequence ID" value="KAG5929979.1"/>
    <property type="molecule type" value="Genomic_DNA"/>
</dbReference>
<dbReference type="InterPro" id="IPR042098">
    <property type="entry name" value="TauD-like_sf"/>
</dbReference>
<feature type="compositionally biased region" description="Basic and acidic residues" evidence="7">
    <location>
        <begin position="30"/>
        <end position="45"/>
    </location>
</feature>
<dbReference type="InterPro" id="IPR003819">
    <property type="entry name" value="TauD/TfdA-like"/>
</dbReference>
<comment type="similarity">
    <text evidence="2">Belongs to the TfdA dioxygenase family.</text>
</comment>
<organism evidence="9 10">
    <name type="scientific">Claviceps africana</name>
    <dbReference type="NCBI Taxonomy" id="83212"/>
    <lineage>
        <taxon>Eukaryota</taxon>
        <taxon>Fungi</taxon>
        <taxon>Dikarya</taxon>
        <taxon>Ascomycota</taxon>
        <taxon>Pezizomycotina</taxon>
        <taxon>Sordariomycetes</taxon>
        <taxon>Hypocreomycetidae</taxon>
        <taxon>Hypocreales</taxon>
        <taxon>Clavicipitaceae</taxon>
        <taxon>Claviceps</taxon>
    </lineage>
</organism>
<comment type="caution">
    <text evidence="9">The sequence shown here is derived from an EMBL/GenBank/DDBJ whole genome shotgun (WGS) entry which is preliminary data.</text>
</comment>
<accession>A0A8K0NJE2</accession>
<evidence type="ECO:0000256" key="1">
    <source>
        <dbReference type="ARBA" id="ARBA00001954"/>
    </source>
</evidence>
<feature type="compositionally biased region" description="Basic and acidic residues" evidence="7">
    <location>
        <begin position="1"/>
        <end position="22"/>
    </location>
</feature>
<keyword evidence="5" id="KW-0560">Oxidoreductase</keyword>
<dbReference type="GO" id="GO:0016706">
    <property type="term" value="F:2-oxoglutarate-dependent dioxygenase activity"/>
    <property type="evidence" value="ECO:0007669"/>
    <property type="project" value="TreeGrafter"/>
</dbReference>
<dbReference type="GO" id="GO:0046872">
    <property type="term" value="F:metal ion binding"/>
    <property type="evidence" value="ECO:0007669"/>
    <property type="project" value="UniProtKB-KW"/>
</dbReference>
<reference evidence="9" key="1">
    <citation type="journal article" date="2020" name="bioRxiv">
        <title>Whole genome comparisons of ergot fungi reveals the divergence and evolution of species within the genus Claviceps are the result of varying mechanisms driving genome evolution and host range expansion.</title>
        <authorList>
            <person name="Wyka S.A."/>
            <person name="Mondo S.J."/>
            <person name="Liu M."/>
            <person name="Dettman J."/>
            <person name="Nalam V."/>
            <person name="Broders K.D."/>
        </authorList>
    </citation>
    <scope>NUCLEOTIDE SEQUENCE</scope>
    <source>
        <strain evidence="9">CCC 489</strain>
    </source>
</reference>
<evidence type="ECO:0000256" key="2">
    <source>
        <dbReference type="ARBA" id="ARBA00005896"/>
    </source>
</evidence>
<protein>
    <recommendedName>
        <fullName evidence="8">TauD/TfdA-like domain-containing protein</fullName>
    </recommendedName>
</protein>
<keyword evidence="6" id="KW-0408">Iron</keyword>
<evidence type="ECO:0000256" key="4">
    <source>
        <dbReference type="ARBA" id="ARBA00022964"/>
    </source>
</evidence>
<keyword evidence="10" id="KW-1185">Reference proteome</keyword>
<sequence>MEPKMSVKPSEKGMTDEVDKSTEFNLGLPSEHKPLSEADKDEINGTKEYPPVLHPEYLPVWESPQAKYPPLQPFDYTERALTATNTFHDLLPPGSKLRNLTATLGAEVTGVQLSTLSNRGKDQLALLTNEKKVLVFPNQDLASLPIGDVVDYCRYFGRLFLHSHSGSPKGHPEIHVVHSRAGNTLSPDFFALHTHSMAWHSDNSFDVQPPGVTFLYALEVPPDGGDTVFADAERAYERLSPAFRSRLDGLQAVHTSRDQAARAIAGGGYVRREPVDTIHPVVRTNSRTGAKALFVNPQYTRRIVGFKKEESDLLLQFLFRHLTDSQDLQCRVRWENGTVVVFDVGFPTGPFPSCVDFLN</sequence>
<proteinExistence type="inferred from homology"/>
<dbReference type="Pfam" id="PF02668">
    <property type="entry name" value="TauD"/>
    <property type="match status" value="1"/>
</dbReference>
<evidence type="ECO:0000259" key="8">
    <source>
        <dbReference type="Pfam" id="PF02668"/>
    </source>
</evidence>
<evidence type="ECO:0000313" key="9">
    <source>
        <dbReference type="EMBL" id="KAG5929979.1"/>
    </source>
</evidence>
<dbReference type="Gene3D" id="3.60.130.10">
    <property type="entry name" value="Clavaminate synthase-like"/>
    <property type="match status" value="1"/>
</dbReference>
<dbReference type="InterPro" id="IPR051323">
    <property type="entry name" value="AtsK-like"/>
</dbReference>
<dbReference type="OrthoDB" id="10257314at2759"/>
<dbReference type="PANTHER" id="PTHR30468">
    <property type="entry name" value="ALPHA-KETOGLUTARATE-DEPENDENT SULFONATE DIOXYGENASE"/>
    <property type="match status" value="1"/>
</dbReference>
<dbReference type="PANTHER" id="PTHR30468:SF1">
    <property type="entry name" value="ALPHA-KETOGLUTARATE-DEPENDENT SULFONATE DIOXYGENASE"/>
    <property type="match status" value="1"/>
</dbReference>
<evidence type="ECO:0000256" key="7">
    <source>
        <dbReference type="SAM" id="MobiDB-lite"/>
    </source>
</evidence>
<dbReference type="SUPFAM" id="SSF51197">
    <property type="entry name" value="Clavaminate synthase-like"/>
    <property type="match status" value="1"/>
</dbReference>
<dbReference type="Proteomes" id="UP000811619">
    <property type="component" value="Unassembled WGS sequence"/>
</dbReference>